<protein>
    <submittedName>
        <fullName evidence="2">TIGR00341 family protein</fullName>
    </submittedName>
</protein>
<sequence>MNNASLRYLLKKLKDYLAIKTEMVNHQAIIRDVASGVDRSWIYYLMLLMASLIALLGLLTNSVAVVIGAMLISPLMGPIISSGLALTIGDLPLARRAFQTIAVSVILTLLVTALVSLLSPLKDPTAEILARVRPNIYDLFVAVLSGIVGAVALCTKRNYLITATGVAVATAVIPPLSVAGYGLGTGQIMLGLGGFLLFFTNFVAIVLTSDLVFFVMGFRASHAETVPYSARARWLVIAGVLLLISIPLVYTLVVDLKKVNTSKRIERVLKKNLNKGEISHLTGYTYAPRQGRLMVRATVNTVSFIEKKNQQQIEAELSDTLKQPVDLRLEQLLVASDKLPESGASPLIPGGGTAAPRLETAAELSARVGGVAAHAEKELADACAPFPVTDTRLVFNATGGGVQVTAILHRDYTLSADEQVLLTRTLERSLELPVALNIAVTPLFPAVKFADDGSLSTETTQKLALLRQLPGGPDGFRFIVEAPKGTHAKEIATVLRHLKQKLHLPEAAITAVKAPERRGTTDITLRILRRGEAP</sequence>
<evidence type="ECO:0000313" key="2">
    <source>
        <dbReference type="EMBL" id="MBT0663597.1"/>
    </source>
</evidence>
<gene>
    <name evidence="2" type="ORF">KI809_04705</name>
</gene>
<dbReference type="PANTHER" id="PTHR20992:SF9">
    <property type="entry name" value="AT15442P-RELATED"/>
    <property type="match status" value="1"/>
</dbReference>
<feature type="transmembrane region" description="Helical" evidence="1">
    <location>
        <begin position="100"/>
        <end position="121"/>
    </location>
</feature>
<keyword evidence="1" id="KW-0812">Transmembrane</keyword>
<comment type="caution">
    <text evidence="2">The sequence shown here is derived from an EMBL/GenBank/DDBJ whole genome shotgun (WGS) entry which is preliminary data.</text>
</comment>
<dbReference type="EMBL" id="JAHCVJ010000001">
    <property type="protein sequence ID" value="MBT0663597.1"/>
    <property type="molecule type" value="Genomic_DNA"/>
</dbReference>
<reference evidence="2 3" key="1">
    <citation type="submission" date="2021-05" db="EMBL/GenBank/DDBJ databases">
        <title>The draft genome of Geobacter pelophilus DSM 12255.</title>
        <authorList>
            <person name="Xu Z."/>
            <person name="Masuda Y."/>
            <person name="Itoh H."/>
            <person name="Senoo K."/>
        </authorList>
    </citation>
    <scope>NUCLEOTIDE SEQUENCE [LARGE SCALE GENOMIC DNA]</scope>
    <source>
        <strain evidence="2 3">DSM 12255</strain>
    </source>
</reference>
<proteinExistence type="predicted"/>
<evidence type="ECO:0000256" key="1">
    <source>
        <dbReference type="SAM" id="Phobius"/>
    </source>
</evidence>
<feature type="transmembrane region" description="Helical" evidence="1">
    <location>
        <begin position="160"/>
        <end position="182"/>
    </location>
</feature>
<dbReference type="PANTHER" id="PTHR20992">
    <property type="entry name" value="AT15442P-RELATED"/>
    <property type="match status" value="1"/>
</dbReference>
<dbReference type="NCBIfam" id="TIGR00341">
    <property type="entry name" value="TIGR00341 family protein"/>
    <property type="match status" value="1"/>
</dbReference>
<keyword evidence="3" id="KW-1185">Reference proteome</keyword>
<accession>A0AAW4L243</accession>
<dbReference type="AlphaFoldDB" id="A0AAW4L243"/>
<evidence type="ECO:0000313" key="3">
    <source>
        <dbReference type="Proteomes" id="UP000811899"/>
    </source>
</evidence>
<keyword evidence="1" id="KW-0472">Membrane</keyword>
<feature type="transmembrane region" description="Helical" evidence="1">
    <location>
        <begin position="65"/>
        <end position="88"/>
    </location>
</feature>
<dbReference type="InterPro" id="IPR005240">
    <property type="entry name" value="DUF389"/>
</dbReference>
<feature type="transmembrane region" description="Helical" evidence="1">
    <location>
        <begin position="234"/>
        <end position="253"/>
    </location>
</feature>
<keyword evidence="1" id="KW-1133">Transmembrane helix</keyword>
<name>A0AAW4L243_9BACT</name>
<dbReference type="Pfam" id="PF04087">
    <property type="entry name" value="DUF389"/>
    <property type="match status" value="1"/>
</dbReference>
<organism evidence="2 3">
    <name type="scientific">Geoanaerobacter pelophilus</name>
    <dbReference type="NCBI Taxonomy" id="60036"/>
    <lineage>
        <taxon>Bacteria</taxon>
        <taxon>Pseudomonadati</taxon>
        <taxon>Thermodesulfobacteriota</taxon>
        <taxon>Desulfuromonadia</taxon>
        <taxon>Geobacterales</taxon>
        <taxon>Geobacteraceae</taxon>
        <taxon>Geoanaerobacter</taxon>
    </lineage>
</organism>
<dbReference type="RefSeq" id="WP_214170320.1">
    <property type="nucleotide sequence ID" value="NZ_JAHCVJ010000001.1"/>
</dbReference>
<feature type="transmembrane region" description="Helical" evidence="1">
    <location>
        <begin position="136"/>
        <end position="153"/>
    </location>
</feature>
<dbReference type="Proteomes" id="UP000811899">
    <property type="component" value="Unassembled WGS sequence"/>
</dbReference>
<feature type="transmembrane region" description="Helical" evidence="1">
    <location>
        <begin position="41"/>
        <end position="59"/>
    </location>
</feature>
<feature type="transmembrane region" description="Helical" evidence="1">
    <location>
        <begin position="188"/>
        <end position="213"/>
    </location>
</feature>